<evidence type="ECO:0000313" key="2">
    <source>
        <dbReference type="EMBL" id="RMZ71831.1"/>
    </source>
</evidence>
<feature type="region of interest" description="Disordered" evidence="1">
    <location>
        <begin position="1"/>
        <end position="54"/>
    </location>
</feature>
<sequence length="443" mass="46573">MPPPTPIQSQHTDLLPSYTQEASSDEHSVDAAQQQQATRPSSEKAASLQESSPSYEAYSTLLLQEHPALSEAGGDSSARISHSSQVQQQSKNDVSRCRQQVPSSPTIQADTDTDTDADMLLTRSMHTPSLTESNTAYQAGLRPCSVLPNRPAIWQVKRRHLALSTLAAAALTKEGLLEAKDLQLIPTTTDTTGAKRDPIDPVSGVLLGCYDTVGGILSGLAAGPVELGRQATATTRRDSTVKVDDASSSTGDGEAKSKGGGGGGGVAHASGQVAIGTAKGLGKVVTTSLKSPMLIMHGLTRGFHNLPRTYGEEVRQYETVTGLRSGLLVSAKSFGHGLGDGIRDLVAKPIDGAEKNGIIGFGTGLATGIANVVCKPAAAWIGACGLVGYSSMGVCKSLRKIGAAKKDDPAEVVRRLGKEEYRELCDADRLFIVRRWCQAQMRS</sequence>
<dbReference type="AlphaFoldDB" id="A0A3M7MBE0"/>
<evidence type="ECO:0000256" key="1">
    <source>
        <dbReference type="SAM" id="MobiDB-lite"/>
    </source>
</evidence>
<dbReference type="GO" id="GO:0016740">
    <property type="term" value="F:transferase activity"/>
    <property type="evidence" value="ECO:0007669"/>
    <property type="project" value="UniProtKB-KW"/>
</dbReference>
<feature type="region of interest" description="Disordered" evidence="1">
    <location>
        <begin position="231"/>
        <end position="266"/>
    </location>
</feature>
<evidence type="ECO:0000313" key="3">
    <source>
        <dbReference type="Proteomes" id="UP000265663"/>
    </source>
</evidence>
<reference evidence="2 3" key="1">
    <citation type="journal article" date="2014" name="PLoS ONE">
        <title>De novo Genome Assembly of the Fungal Plant Pathogen Pyrenophora semeniperda.</title>
        <authorList>
            <person name="Soliai M.M."/>
            <person name="Meyer S.E."/>
            <person name="Udall J.A."/>
            <person name="Elzinga D.E."/>
            <person name="Hermansen R.A."/>
            <person name="Bodily P.M."/>
            <person name="Hart A.A."/>
            <person name="Coleman C.E."/>
        </authorList>
    </citation>
    <scope>NUCLEOTIDE SEQUENCE [LARGE SCALE GENOMIC DNA]</scope>
    <source>
        <strain evidence="2 3">CCB06</strain>
        <tissue evidence="2">Mycelium</tissue>
    </source>
</reference>
<name>A0A3M7MBE0_9PLEO</name>
<proteinExistence type="predicted"/>
<dbReference type="Proteomes" id="UP000265663">
    <property type="component" value="Unassembled WGS sequence"/>
</dbReference>
<feature type="compositionally biased region" description="Basic and acidic residues" evidence="1">
    <location>
        <begin position="235"/>
        <end position="245"/>
    </location>
</feature>
<keyword evidence="3" id="KW-1185">Reference proteome</keyword>
<feature type="compositionally biased region" description="Polar residues" evidence="1">
    <location>
        <begin position="31"/>
        <end position="40"/>
    </location>
</feature>
<dbReference type="EMBL" id="KE747828">
    <property type="protein sequence ID" value="RMZ71831.1"/>
    <property type="molecule type" value="Genomic_DNA"/>
</dbReference>
<keyword evidence="2" id="KW-0808">Transferase</keyword>
<feature type="compositionally biased region" description="Polar residues" evidence="1">
    <location>
        <begin position="7"/>
        <end position="22"/>
    </location>
</feature>
<accession>A0A3M7MBE0</accession>
<feature type="region of interest" description="Disordered" evidence="1">
    <location>
        <begin position="70"/>
        <end position="113"/>
    </location>
</feature>
<feature type="compositionally biased region" description="Polar residues" evidence="1">
    <location>
        <begin position="78"/>
        <end position="108"/>
    </location>
</feature>
<protein>
    <submittedName>
        <fullName evidence="2">UDP-glucosesterol transferase</fullName>
    </submittedName>
</protein>
<organism evidence="2 3">
    <name type="scientific">Pyrenophora seminiperda CCB06</name>
    <dbReference type="NCBI Taxonomy" id="1302712"/>
    <lineage>
        <taxon>Eukaryota</taxon>
        <taxon>Fungi</taxon>
        <taxon>Dikarya</taxon>
        <taxon>Ascomycota</taxon>
        <taxon>Pezizomycotina</taxon>
        <taxon>Dothideomycetes</taxon>
        <taxon>Pleosporomycetidae</taxon>
        <taxon>Pleosporales</taxon>
        <taxon>Pleosporineae</taxon>
        <taxon>Pleosporaceae</taxon>
        <taxon>Pyrenophora</taxon>
    </lineage>
</organism>
<dbReference type="OrthoDB" id="428159at2759"/>
<gene>
    <name evidence="2" type="ORF">GMOD_00009174</name>
</gene>